<dbReference type="AlphaFoldDB" id="A0A6A4S7W5"/>
<name>A0A6A4S7W5_SCOMX</name>
<dbReference type="Proteomes" id="UP000438429">
    <property type="component" value="Unassembled WGS sequence"/>
</dbReference>
<evidence type="ECO:0000313" key="2">
    <source>
        <dbReference type="Proteomes" id="UP000438429"/>
    </source>
</evidence>
<reference evidence="1 2" key="1">
    <citation type="submission" date="2019-06" db="EMBL/GenBank/DDBJ databases">
        <title>Draft genomes of female and male turbot (Scophthalmus maximus).</title>
        <authorList>
            <person name="Xu H."/>
            <person name="Xu X.-W."/>
            <person name="Shao C."/>
            <person name="Chen S."/>
        </authorList>
    </citation>
    <scope>NUCLEOTIDE SEQUENCE [LARGE SCALE GENOMIC DNA]</scope>
    <source>
        <strain evidence="1">Ysfricsl-2016a</strain>
        <tissue evidence="1">Blood</tissue>
    </source>
</reference>
<gene>
    <name evidence="1" type="ORF">F2P81_019462</name>
</gene>
<organism evidence="1 2">
    <name type="scientific">Scophthalmus maximus</name>
    <name type="common">Turbot</name>
    <name type="synonym">Psetta maxima</name>
    <dbReference type="NCBI Taxonomy" id="52904"/>
    <lineage>
        <taxon>Eukaryota</taxon>
        <taxon>Metazoa</taxon>
        <taxon>Chordata</taxon>
        <taxon>Craniata</taxon>
        <taxon>Vertebrata</taxon>
        <taxon>Euteleostomi</taxon>
        <taxon>Actinopterygii</taxon>
        <taxon>Neopterygii</taxon>
        <taxon>Teleostei</taxon>
        <taxon>Neoteleostei</taxon>
        <taxon>Acanthomorphata</taxon>
        <taxon>Carangaria</taxon>
        <taxon>Pleuronectiformes</taxon>
        <taxon>Pleuronectoidei</taxon>
        <taxon>Scophthalmidae</taxon>
        <taxon>Scophthalmus</taxon>
    </lineage>
</organism>
<protein>
    <submittedName>
        <fullName evidence="1">Uncharacterized protein</fullName>
    </submittedName>
</protein>
<accession>A0A6A4S7W5</accession>
<sequence>MPWKRIEDVCDCSIFNTWAVSLRLADLNESGSRVCRLASVLIASSVLTRRPQLRRHPTVFKVYTARSERNVRTAGYTMCSGRLVNGCGMKCARRVRYSKECTSWNRNSP</sequence>
<dbReference type="EMBL" id="VEVO01000017">
    <property type="protein sequence ID" value="KAF0028375.1"/>
    <property type="molecule type" value="Genomic_DNA"/>
</dbReference>
<proteinExistence type="predicted"/>
<comment type="caution">
    <text evidence="1">The sequence shown here is derived from an EMBL/GenBank/DDBJ whole genome shotgun (WGS) entry which is preliminary data.</text>
</comment>
<evidence type="ECO:0000313" key="1">
    <source>
        <dbReference type="EMBL" id="KAF0028375.1"/>
    </source>
</evidence>